<dbReference type="Pfam" id="PF13772">
    <property type="entry name" value="AIG2_2"/>
    <property type="match status" value="1"/>
</dbReference>
<dbReference type="AlphaFoldDB" id="A0A1G7G888"/>
<accession>A0A1G7G888</accession>
<dbReference type="OrthoDB" id="141582at2"/>
<name>A0A1G7G888_RHOCA</name>
<evidence type="ECO:0000256" key="2">
    <source>
        <dbReference type="PIRSR" id="PIRSR617939-2"/>
    </source>
</evidence>
<dbReference type="InterPro" id="IPR017939">
    <property type="entry name" value="G-Glutamylcylcotransferase"/>
</dbReference>
<evidence type="ECO:0000313" key="3">
    <source>
        <dbReference type="EMBL" id="SDE84285.1"/>
    </source>
</evidence>
<keyword evidence="1" id="KW-0456">Lyase</keyword>
<dbReference type="Gene3D" id="3.10.490.10">
    <property type="entry name" value="Gamma-glutamyl cyclotransferase-like"/>
    <property type="match status" value="1"/>
</dbReference>
<dbReference type="SUPFAM" id="SSF110857">
    <property type="entry name" value="Gamma-glutamyl cyclotransferase-like"/>
    <property type="match status" value="1"/>
</dbReference>
<reference evidence="3 4" key="1">
    <citation type="submission" date="2016-10" db="EMBL/GenBank/DDBJ databases">
        <authorList>
            <person name="de Groot N.N."/>
        </authorList>
    </citation>
    <scope>NUCLEOTIDE SEQUENCE [LARGE SCALE GENOMIC DNA]</scope>
    <source>
        <strain evidence="4">DSM 938 / 37b4</strain>
    </source>
</reference>
<evidence type="ECO:0000256" key="1">
    <source>
        <dbReference type="ARBA" id="ARBA00023239"/>
    </source>
</evidence>
<dbReference type="GO" id="GO:0003839">
    <property type="term" value="F:gamma-glutamylcyclotransferase activity"/>
    <property type="evidence" value="ECO:0007669"/>
    <property type="project" value="InterPro"/>
</dbReference>
<feature type="binding site" evidence="2">
    <location>
        <position position="126"/>
    </location>
    <ligand>
        <name>substrate</name>
    </ligand>
</feature>
<dbReference type="Proteomes" id="UP000183812">
    <property type="component" value="Unassembled WGS sequence"/>
</dbReference>
<evidence type="ECO:0000313" key="4">
    <source>
        <dbReference type="Proteomes" id="UP000183812"/>
    </source>
</evidence>
<dbReference type="PANTHER" id="PTHR12935">
    <property type="entry name" value="GAMMA-GLUTAMYLCYCLOTRANSFERASE"/>
    <property type="match status" value="1"/>
</dbReference>
<dbReference type="CDD" id="cd06661">
    <property type="entry name" value="GGCT_like"/>
    <property type="match status" value="1"/>
</dbReference>
<organism evidence="3 4">
    <name type="scientific">Rhodobacter capsulatus</name>
    <name type="common">Rhodopseudomonas capsulata</name>
    <dbReference type="NCBI Taxonomy" id="1061"/>
    <lineage>
        <taxon>Bacteria</taxon>
        <taxon>Pseudomonadati</taxon>
        <taxon>Pseudomonadota</taxon>
        <taxon>Alphaproteobacteria</taxon>
        <taxon>Rhodobacterales</taxon>
        <taxon>Rhodobacter group</taxon>
        <taxon>Rhodobacter</taxon>
    </lineage>
</organism>
<dbReference type="InterPro" id="IPR013024">
    <property type="entry name" value="GGCT-like"/>
</dbReference>
<sequence length="173" mass="18598">MKQVLVFAYGLDLHPEEIGKLCPSAKPLARASARGWRIGFFGHSRVWDGAEESLIPDPDAHVPGVLYALAPSEAEMLEAARGVKLNGTGRYFHTPLDVTTEDGLSLGAVALIKTERRAERPPSRPYRDRIVEGARLHGLPADYIAALAALPATDPAYPVPMAITLPIFAGSCC</sequence>
<dbReference type="PANTHER" id="PTHR12935:SF0">
    <property type="entry name" value="GAMMA-GLUTAMYLCYCLOTRANSFERASE"/>
    <property type="match status" value="1"/>
</dbReference>
<dbReference type="InterPro" id="IPR036568">
    <property type="entry name" value="GGCT-like_sf"/>
</dbReference>
<protein>
    <submittedName>
        <fullName evidence="3">AIG2-like family protein</fullName>
    </submittedName>
</protein>
<dbReference type="EMBL" id="FNAY01000004">
    <property type="protein sequence ID" value="SDE84285.1"/>
    <property type="molecule type" value="Genomic_DNA"/>
</dbReference>
<gene>
    <name evidence="3" type="ORF">SAMN04244550_01164</name>
</gene>
<dbReference type="RefSeq" id="WP_074553148.1">
    <property type="nucleotide sequence ID" value="NZ_CP119563.1"/>
</dbReference>
<proteinExistence type="predicted"/>